<dbReference type="SUPFAM" id="SSF56104">
    <property type="entry name" value="SAICAR synthase-like"/>
    <property type="match status" value="1"/>
</dbReference>
<dbReference type="AlphaFoldDB" id="A0AAD5UAL3"/>
<dbReference type="Pfam" id="PF03770">
    <property type="entry name" value="IPK"/>
    <property type="match status" value="1"/>
</dbReference>
<dbReference type="InterPro" id="IPR005522">
    <property type="entry name" value="IPK"/>
</dbReference>
<evidence type="ECO:0000313" key="5">
    <source>
        <dbReference type="EMBL" id="KAJ3226623.1"/>
    </source>
</evidence>
<evidence type="ECO:0000256" key="3">
    <source>
        <dbReference type="ARBA" id="ARBA00022777"/>
    </source>
</evidence>
<dbReference type="GO" id="GO:0005634">
    <property type="term" value="C:nucleus"/>
    <property type="evidence" value="ECO:0007669"/>
    <property type="project" value="TreeGrafter"/>
</dbReference>
<keyword evidence="3 4" id="KW-0418">Kinase</keyword>
<dbReference type="Gene3D" id="3.30.470.160">
    <property type="entry name" value="Inositol polyphosphate kinase"/>
    <property type="match status" value="1"/>
</dbReference>
<dbReference type="Proteomes" id="UP001211065">
    <property type="component" value="Unassembled WGS sequence"/>
</dbReference>
<comment type="similarity">
    <text evidence="1 4">Belongs to the inositol phosphokinase (IPK) family.</text>
</comment>
<keyword evidence="2 4" id="KW-0808">Transferase</keyword>
<dbReference type="PANTHER" id="PTHR12400:SF108">
    <property type="entry name" value="KINASE"/>
    <property type="match status" value="1"/>
</dbReference>
<dbReference type="GO" id="GO:0046854">
    <property type="term" value="P:phosphatidylinositol phosphate biosynthetic process"/>
    <property type="evidence" value="ECO:0007669"/>
    <property type="project" value="TreeGrafter"/>
</dbReference>
<dbReference type="PANTHER" id="PTHR12400">
    <property type="entry name" value="INOSITOL POLYPHOSPHATE KINASE"/>
    <property type="match status" value="1"/>
</dbReference>
<dbReference type="GO" id="GO:0000824">
    <property type="term" value="F:inositol-1,4,5,6-tetrakisphosphate 3-kinase activity"/>
    <property type="evidence" value="ECO:0007669"/>
    <property type="project" value="TreeGrafter"/>
</dbReference>
<sequence>MEDKLDANNWKLLDNQVGGHKDSIFVLESGLIAKPCLKTEVNFYTTLYNQYKEYQLIKHIPKYYGTTVITQDNVEKECVVLENLLKNYSHPCIIDIKIGTRLYGEAASEEKKQRMEYQAQSTTSRETGMRICGLKVVDPQSNTSFKAGKELGRSLSASTISEGFKPFFINQDKVLINKSILNQFKSKISNLIEVLKVEEYRLYSSSVLLIYDGNFAFTEVKERTEFLTDVKLIDFAHSHFCRGEGPDEGAVFGLKNLLDIIESYIRLH</sequence>
<dbReference type="GO" id="GO:0005737">
    <property type="term" value="C:cytoplasm"/>
    <property type="evidence" value="ECO:0007669"/>
    <property type="project" value="TreeGrafter"/>
</dbReference>
<name>A0AAD5UAL3_9FUNG</name>
<dbReference type="GO" id="GO:0032958">
    <property type="term" value="P:inositol phosphate biosynthetic process"/>
    <property type="evidence" value="ECO:0007669"/>
    <property type="project" value="InterPro"/>
</dbReference>
<protein>
    <recommendedName>
        <fullName evidence="4">Kinase</fullName>
        <ecNumber evidence="4">2.7.-.-</ecNumber>
    </recommendedName>
</protein>
<accession>A0AAD5UAL3</accession>
<evidence type="ECO:0000313" key="6">
    <source>
        <dbReference type="Proteomes" id="UP001211065"/>
    </source>
</evidence>
<evidence type="ECO:0000256" key="2">
    <source>
        <dbReference type="ARBA" id="ARBA00022679"/>
    </source>
</evidence>
<gene>
    <name evidence="5" type="ORF">HK099_004503</name>
</gene>
<dbReference type="EC" id="2.7.-.-" evidence="4"/>
<proteinExistence type="inferred from homology"/>
<comment type="caution">
    <text evidence="5">The sequence shown here is derived from an EMBL/GenBank/DDBJ whole genome shotgun (WGS) entry which is preliminary data.</text>
</comment>
<dbReference type="GO" id="GO:0008440">
    <property type="term" value="F:inositol-1,4,5-trisphosphate 3-kinase activity"/>
    <property type="evidence" value="ECO:0007669"/>
    <property type="project" value="TreeGrafter"/>
</dbReference>
<evidence type="ECO:0000256" key="1">
    <source>
        <dbReference type="ARBA" id="ARBA00007374"/>
    </source>
</evidence>
<evidence type="ECO:0000256" key="4">
    <source>
        <dbReference type="RuleBase" id="RU363090"/>
    </source>
</evidence>
<dbReference type="InterPro" id="IPR038286">
    <property type="entry name" value="IPK_sf"/>
</dbReference>
<dbReference type="EMBL" id="JADGJW010000032">
    <property type="protein sequence ID" value="KAJ3226623.1"/>
    <property type="molecule type" value="Genomic_DNA"/>
</dbReference>
<organism evidence="5 6">
    <name type="scientific">Clydaea vesicula</name>
    <dbReference type="NCBI Taxonomy" id="447962"/>
    <lineage>
        <taxon>Eukaryota</taxon>
        <taxon>Fungi</taxon>
        <taxon>Fungi incertae sedis</taxon>
        <taxon>Chytridiomycota</taxon>
        <taxon>Chytridiomycota incertae sedis</taxon>
        <taxon>Chytridiomycetes</taxon>
        <taxon>Lobulomycetales</taxon>
        <taxon>Lobulomycetaceae</taxon>
        <taxon>Clydaea</taxon>
    </lineage>
</organism>
<reference evidence="5" key="1">
    <citation type="submission" date="2020-05" db="EMBL/GenBank/DDBJ databases">
        <title>Phylogenomic resolution of chytrid fungi.</title>
        <authorList>
            <person name="Stajich J.E."/>
            <person name="Amses K."/>
            <person name="Simmons R."/>
            <person name="Seto K."/>
            <person name="Myers J."/>
            <person name="Bonds A."/>
            <person name="Quandt C.A."/>
            <person name="Barry K."/>
            <person name="Liu P."/>
            <person name="Grigoriev I."/>
            <person name="Longcore J.E."/>
            <person name="James T.Y."/>
        </authorList>
    </citation>
    <scope>NUCLEOTIDE SEQUENCE</scope>
    <source>
        <strain evidence="5">JEL0476</strain>
    </source>
</reference>
<keyword evidence="6" id="KW-1185">Reference proteome</keyword>